<evidence type="ECO:0000313" key="2">
    <source>
        <dbReference type="EMBL" id="ACU02430.1"/>
    </source>
</evidence>
<dbReference type="Pfam" id="PF09697">
    <property type="entry name" value="Porph_ging"/>
    <property type="match status" value="1"/>
</dbReference>
<accession>C6XYG3</accession>
<feature type="signal peptide" evidence="1">
    <location>
        <begin position="1"/>
        <end position="20"/>
    </location>
</feature>
<dbReference type="EMBL" id="CP001681">
    <property type="protein sequence ID" value="ACU02430.1"/>
    <property type="molecule type" value="Genomic_DNA"/>
</dbReference>
<dbReference type="RefSeq" id="WP_012780383.1">
    <property type="nucleotide sequence ID" value="NC_013061.1"/>
</dbReference>
<dbReference type="NCBIfam" id="TIGR01200">
    <property type="entry name" value="GLPGLI"/>
    <property type="match status" value="1"/>
</dbReference>
<proteinExistence type="predicted"/>
<reference evidence="2 3" key="1">
    <citation type="journal article" date="2009" name="Stand. Genomic Sci.">
        <title>Complete genome sequence of Pedobacter heparinus type strain (HIM 762-3).</title>
        <authorList>
            <person name="Han C."/>
            <person name="Spring S."/>
            <person name="Lapidus A."/>
            <person name="Del Rio T.G."/>
            <person name="Tice H."/>
            <person name="Copeland A."/>
            <person name="Cheng J.F."/>
            <person name="Lucas S."/>
            <person name="Chen F."/>
            <person name="Nolan M."/>
            <person name="Bruce D."/>
            <person name="Goodwin L."/>
            <person name="Pitluck S."/>
            <person name="Ivanova N."/>
            <person name="Mavromatis K."/>
            <person name="Mikhailova N."/>
            <person name="Pati A."/>
            <person name="Chen A."/>
            <person name="Palaniappan K."/>
            <person name="Land M."/>
            <person name="Hauser L."/>
            <person name="Chang Y.J."/>
            <person name="Jeffries C.C."/>
            <person name="Saunders E."/>
            <person name="Chertkov O."/>
            <person name="Brettin T."/>
            <person name="Goker M."/>
            <person name="Rohde M."/>
            <person name="Bristow J."/>
            <person name="Eisen J.A."/>
            <person name="Markowitz V."/>
            <person name="Hugenholtz P."/>
            <person name="Kyrpides N.C."/>
            <person name="Klenk H.P."/>
            <person name="Detter J.C."/>
        </authorList>
    </citation>
    <scope>NUCLEOTIDE SEQUENCE [LARGE SCALE GENOMIC DNA]</scope>
    <source>
        <strain evidence="3">ATCC 13125 / DSM 2366 / CIP 104194 / JCM 7457 / NBRC 12017 / NCIMB 9290 / NRRL B-14731 / HIM 762-3</strain>
    </source>
</reference>
<keyword evidence="3" id="KW-1185">Reference proteome</keyword>
<protein>
    <recommendedName>
        <fullName evidence="4">GLPGLI family protein</fullName>
    </recommendedName>
</protein>
<dbReference type="AlphaFoldDB" id="C6XYG3"/>
<name>C6XYG3_PEDHD</name>
<organism evidence="2 3">
    <name type="scientific">Pedobacter heparinus (strain ATCC 13125 / DSM 2366 / CIP 104194 / JCM 7457 / NBRC 12017 / NCIMB 9290 / NRRL B-14731 / HIM 762-3)</name>
    <dbReference type="NCBI Taxonomy" id="485917"/>
    <lineage>
        <taxon>Bacteria</taxon>
        <taxon>Pseudomonadati</taxon>
        <taxon>Bacteroidota</taxon>
        <taxon>Sphingobacteriia</taxon>
        <taxon>Sphingobacteriales</taxon>
        <taxon>Sphingobacteriaceae</taxon>
        <taxon>Pedobacter</taxon>
    </lineage>
</organism>
<evidence type="ECO:0000256" key="1">
    <source>
        <dbReference type="SAM" id="SignalP"/>
    </source>
</evidence>
<dbReference type="InterPro" id="IPR005901">
    <property type="entry name" value="GLPGLI"/>
</dbReference>
<feature type="chain" id="PRO_5002974302" description="GLPGLI family protein" evidence="1">
    <location>
        <begin position="21"/>
        <end position="256"/>
    </location>
</feature>
<sequence length="256" mass="28656">MKHIPALIIYLLLAIGPIQAQNVRFTNQGVIEFERSVNTHAILKKMVGNQSNSYLSDAYENYKRTQPQFKKLNSTLYFAGNQTLFSPIANETAGSNFIQIPFGTQDNITYTDLTTGLFTSQKKFFEETFLLKDTVRKINWKLTGEMRNIAGYECRRANAIVADSIYIVAFYTDKIPVSGGPESFNGLPGMILGLAMPHEHVTWFATKVTDRPVTGNELKPPVKGKPKDRKGLQEAVSTFAAKSGNWGKYALKTLFL</sequence>
<dbReference type="Proteomes" id="UP000000852">
    <property type="component" value="Chromosome"/>
</dbReference>
<gene>
    <name evidence="2" type="ordered locus">Phep_0204</name>
</gene>
<dbReference type="eggNOG" id="ENOG502ZBE7">
    <property type="taxonomic scope" value="Bacteria"/>
</dbReference>
<keyword evidence="1" id="KW-0732">Signal</keyword>
<dbReference type="HOGENOM" id="CLU_085659_1_0_10"/>
<dbReference type="STRING" id="485917.Phep_0204"/>
<evidence type="ECO:0008006" key="4">
    <source>
        <dbReference type="Google" id="ProtNLM"/>
    </source>
</evidence>
<evidence type="ECO:0000313" key="3">
    <source>
        <dbReference type="Proteomes" id="UP000000852"/>
    </source>
</evidence>
<dbReference type="OrthoDB" id="1440774at2"/>
<dbReference type="KEGG" id="phe:Phep_0204"/>